<evidence type="ECO:0000313" key="3">
    <source>
        <dbReference type="Proteomes" id="UP000660265"/>
    </source>
</evidence>
<evidence type="ECO:0000313" key="2">
    <source>
        <dbReference type="EMBL" id="GGK11841.1"/>
    </source>
</evidence>
<evidence type="ECO:0000259" key="1">
    <source>
        <dbReference type="SMART" id="SM00960"/>
    </source>
</evidence>
<feature type="domain" description="Roadblock/LAMTOR2" evidence="1">
    <location>
        <begin position="14"/>
        <end position="105"/>
    </location>
</feature>
<keyword evidence="3" id="KW-1185">Reference proteome</keyword>
<organism evidence="2 3">
    <name type="scientific">Streptomyces camponoticapitis</name>
    <dbReference type="NCBI Taxonomy" id="1616125"/>
    <lineage>
        <taxon>Bacteria</taxon>
        <taxon>Bacillati</taxon>
        <taxon>Actinomycetota</taxon>
        <taxon>Actinomycetes</taxon>
        <taxon>Kitasatosporales</taxon>
        <taxon>Streptomycetaceae</taxon>
        <taxon>Streptomyces</taxon>
    </lineage>
</organism>
<dbReference type="Pfam" id="PF03259">
    <property type="entry name" value="Robl_LC7"/>
    <property type="match status" value="1"/>
</dbReference>
<dbReference type="PANTHER" id="PTHR36222:SF1">
    <property type="entry name" value="SERINE PROTEASE INHIBITOR RV3364C"/>
    <property type="match status" value="1"/>
</dbReference>
<proteinExistence type="predicted"/>
<gene>
    <name evidence="2" type="ORF">GCM10011583_49950</name>
</gene>
<dbReference type="EMBL" id="BMMV01000018">
    <property type="protein sequence ID" value="GGK11841.1"/>
    <property type="molecule type" value="Genomic_DNA"/>
</dbReference>
<reference evidence="3" key="1">
    <citation type="journal article" date="2019" name="Int. J. Syst. Evol. Microbiol.">
        <title>The Global Catalogue of Microorganisms (GCM) 10K type strain sequencing project: providing services to taxonomists for standard genome sequencing and annotation.</title>
        <authorList>
            <consortium name="The Broad Institute Genomics Platform"/>
            <consortium name="The Broad Institute Genome Sequencing Center for Infectious Disease"/>
            <person name="Wu L."/>
            <person name="Ma J."/>
        </authorList>
    </citation>
    <scope>NUCLEOTIDE SEQUENCE [LARGE SCALE GENOMIC DNA]</scope>
    <source>
        <strain evidence="3">CGMCC 4.7275</strain>
    </source>
</reference>
<dbReference type="PANTHER" id="PTHR36222">
    <property type="entry name" value="SERINE PROTEASE INHIBITOR RV3364C"/>
    <property type="match status" value="1"/>
</dbReference>
<name>A0ABQ2EJK3_9ACTN</name>
<dbReference type="SUPFAM" id="SSF103196">
    <property type="entry name" value="Roadblock/LC7 domain"/>
    <property type="match status" value="1"/>
</dbReference>
<dbReference type="SMART" id="SM00960">
    <property type="entry name" value="Robl_LC7"/>
    <property type="match status" value="1"/>
</dbReference>
<comment type="caution">
    <text evidence="2">The sequence shown here is derived from an EMBL/GenBank/DDBJ whole genome shotgun (WGS) entry which is preliminary data.</text>
</comment>
<dbReference type="InterPro" id="IPR053141">
    <property type="entry name" value="Mycobact_SerProt_Inhib_Rv3364c"/>
</dbReference>
<accession>A0ABQ2EJK3</accession>
<dbReference type="InterPro" id="IPR004942">
    <property type="entry name" value="Roadblock/LAMTOR2_dom"/>
</dbReference>
<sequence length="144" mass="15132">MPNEVFSAQQPDLDWLMADFIRRVPGTEGAVLASSDGVRKHSYGLSIDSADKLSAISTALCSLAGGVRDIKGPADGRVRQVVVEHDNGLLFVSMAGPGAVLGVLASDSADLGAVGFEMGQLVKSVPEHLSTPPRLRQPSDDRVH</sequence>
<protein>
    <submittedName>
        <fullName evidence="2">Dynein regulation protein LC7</fullName>
    </submittedName>
</protein>
<dbReference type="Proteomes" id="UP000660265">
    <property type="component" value="Unassembled WGS sequence"/>
</dbReference>
<dbReference type="Gene3D" id="3.30.450.30">
    <property type="entry name" value="Dynein light chain 2a, cytoplasmic"/>
    <property type="match status" value="1"/>
</dbReference>